<organism evidence="2 3">
    <name type="scientific">Sphaerulina musiva (strain SO2202)</name>
    <name type="common">Poplar stem canker fungus</name>
    <name type="synonym">Septoria musiva</name>
    <dbReference type="NCBI Taxonomy" id="692275"/>
    <lineage>
        <taxon>Eukaryota</taxon>
        <taxon>Fungi</taxon>
        <taxon>Dikarya</taxon>
        <taxon>Ascomycota</taxon>
        <taxon>Pezizomycotina</taxon>
        <taxon>Dothideomycetes</taxon>
        <taxon>Dothideomycetidae</taxon>
        <taxon>Mycosphaerellales</taxon>
        <taxon>Mycosphaerellaceae</taxon>
        <taxon>Sphaerulina</taxon>
    </lineage>
</organism>
<dbReference type="HOGENOM" id="CLU_1714435_0_0_1"/>
<name>M3ARA1_SPHMS</name>
<reference evidence="2 3" key="1">
    <citation type="journal article" date="2012" name="PLoS Pathog.">
        <title>Diverse lifestyles and strategies of plant pathogenesis encoded in the genomes of eighteen Dothideomycetes fungi.</title>
        <authorList>
            <person name="Ohm R.A."/>
            <person name="Feau N."/>
            <person name="Henrissat B."/>
            <person name="Schoch C.L."/>
            <person name="Horwitz B.A."/>
            <person name="Barry K.W."/>
            <person name="Condon B.J."/>
            <person name="Copeland A.C."/>
            <person name="Dhillon B."/>
            <person name="Glaser F."/>
            <person name="Hesse C.N."/>
            <person name="Kosti I."/>
            <person name="LaButti K."/>
            <person name="Lindquist E.A."/>
            <person name="Lucas S."/>
            <person name="Salamov A.A."/>
            <person name="Bradshaw R.E."/>
            <person name="Ciuffetti L."/>
            <person name="Hamelin R.C."/>
            <person name="Kema G.H.J."/>
            <person name="Lawrence C."/>
            <person name="Scott J.A."/>
            <person name="Spatafora J.W."/>
            <person name="Turgeon B.G."/>
            <person name="de Wit P.J.G.M."/>
            <person name="Zhong S."/>
            <person name="Goodwin S.B."/>
            <person name="Grigoriev I.V."/>
        </authorList>
    </citation>
    <scope>NUCLEOTIDE SEQUENCE [LARGE SCALE GENOMIC DNA]</scope>
    <source>
        <strain evidence="2 3">SO2202</strain>
    </source>
</reference>
<dbReference type="GeneID" id="27898827"/>
<evidence type="ECO:0000256" key="1">
    <source>
        <dbReference type="SAM" id="MobiDB-lite"/>
    </source>
</evidence>
<gene>
    <name evidence="2" type="ORF">SEPMUDRAFT_121505</name>
</gene>
<evidence type="ECO:0000313" key="2">
    <source>
        <dbReference type="EMBL" id="EMF07994.1"/>
    </source>
</evidence>
<sequence length="153" mass="17214">MSPRKFFSNGGRGNDSGIRKVAATAVEEVEEQRKEWYDSASTTEYVAVASKGSTTKVQTTRAGSMRSSSPSREHSLSWVTLPFSWARPKASVRDRDILDKSQKAAVARTKRGSDKEKRRSEKEAAREAEGGKKEWPEHLKWYYGANIPGYWVV</sequence>
<feature type="compositionally biased region" description="Polar residues" evidence="1">
    <location>
        <begin position="51"/>
        <end position="60"/>
    </location>
</feature>
<feature type="compositionally biased region" description="Low complexity" evidence="1">
    <location>
        <begin position="61"/>
        <end position="70"/>
    </location>
</feature>
<feature type="region of interest" description="Disordered" evidence="1">
    <location>
        <begin position="50"/>
        <end position="76"/>
    </location>
</feature>
<dbReference type="EMBL" id="KB456272">
    <property type="protein sequence ID" value="EMF07994.1"/>
    <property type="molecule type" value="Genomic_DNA"/>
</dbReference>
<feature type="region of interest" description="Disordered" evidence="1">
    <location>
        <begin position="96"/>
        <end position="132"/>
    </location>
</feature>
<feature type="compositionally biased region" description="Basic and acidic residues" evidence="1">
    <location>
        <begin position="111"/>
        <end position="132"/>
    </location>
</feature>
<protein>
    <submittedName>
        <fullName evidence="2">Uncharacterized protein</fullName>
    </submittedName>
</protein>
<dbReference type="RefSeq" id="XP_016756115.1">
    <property type="nucleotide sequence ID" value="XM_016901690.1"/>
</dbReference>
<dbReference type="AlphaFoldDB" id="M3ARA1"/>
<accession>M3ARA1</accession>
<evidence type="ECO:0000313" key="3">
    <source>
        <dbReference type="Proteomes" id="UP000016931"/>
    </source>
</evidence>
<proteinExistence type="predicted"/>
<dbReference type="OrthoDB" id="10632634at2759"/>
<dbReference type="Proteomes" id="UP000016931">
    <property type="component" value="Unassembled WGS sequence"/>
</dbReference>
<keyword evidence="3" id="KW-1185">Reference proteome</keyword>